<dbReference type="GO" id="GO:0000976">
    <property type="term" value="F:transcription cis-regulatory region binding"/>
    <property type="evidence" value="ECO:0007669"/>
    <property type="project" value="TreeGrafter"/>
</dbReference>
<evidence type="ECO:0000313" key="7">
    <source>
        <dbReference type="EMBL" id="CAG2155107.1"/>
    </source>
</evidence>
<dbReference type="PANTHER" id="PTHR30055">
    <property type="entry name" value="HTH-TYPE TRANSCRIPTIONAL REGULATOR RUTR"/>
    <property type="match status" value="1"/>
</dbReference>
<dbReference type="GO" id="GO:0003700">
    <property type="term" value="F:DNA-binding transcription factor activity"/>
    <property type="evidence" value="ECO:0007669"/>
    <property type="project" value="TreeGrafter"/>
</dbReference>
<accession>A0A916IYW7</accession>
<keyword evidence="2 4" id="KW-0238">DNA-binding</keyword>
<protein>
    <recommendedName>
        <fullName evidence="6">HTH tetR-type domain-containing protein</fullName>
    </recommendedName>
</protein>
<sequence>MTKPAISPKTEAERKEDHPNDEFDVGSRPPQMANHRQRVGAERRERMRWRLLHSALKLVASKGHAAMSVDDVIGEAGVSRGTFYKYFPSPDALIRVLATEIANQIVRTVDPLVRGIDDPARLVARGIRLASRLALHYSAVADFLAHVGWPGEQGPNMLEFVRTDIEEGFRQGRFTRMPMAIALNIVVGAVLGTIQRMRESDSREDYSEQAAAMALRALGIDAHSADEIARTLPDGDEAQLVGALAATLGIAAG</sequence>
<keyword evidence="1" id="KW-0805">Transcription regulation</keyword>
<name>A0A916IYW7_9BURK</name>
<dbReference type="RefSeq" id="WP_230427034.1">
    <property type="nucleotide sequence ID" value="NZ_CAJPUY010000024.1"/>
</dbReference>
<dbReference type="SUPFAM" id="SSF46689">
    <property type="entry name" value="Homeodomain-like"/>
    <property type="match status" value="1"/>
</dbReference>
<proteinExistence type="predicted"/>
<dbReference type="InterPro" id="IPR009057">
    <property type="entry name" value="Homeodomain-like_sf"/>
</dbReference>
<dbReference type="InterPro" id="IPR050109">
    <property type="entry name" value="HTH-type_TetR-like_transc_reg"/>
</dbReference>
<dbReference type="PRINTS" id="PR00455">
    <property type="entry name" value="HTHTETR"/>
</dbReference>
<dbReference type="InterPro" id="IPR001647">
    <property type="entry name" value="HTH_TetR"/>
</dbReference>
<dbReference type="Proteomes" id="UP000672934">
    <property type="component" value="Unassembled WGS sequence"/>
</dbReference>
<reference evidence="7" key="1">
    <citation type="submission" date="2021-03" db="EMBL/GenBank/DDBJ databases">
        <authorList>
            <person name="Peeters C."/>
        </authorList>
    </citation>
    <scope>NUCLEOTIDE SEQUENCE</scope>
    <source>
        <strain evidence="7">LMG 31506</strain>
    </source>
</reference>
<feature type="DNA-binding region" description="H-T-H motif" evidence="4">
    <location>
        <begin position="68"/>
        <end position="87"/>
    </location>
</feature>
<evidence type="ECO:0000256" key="5">
    <source>
        <dbReference type="SAM" id="MobiDB-lite"/>
    </source>
</evidence>
<dbReference type="Pfam" id="PF00440">
    <property type="entry name" value="TetR_N"/>
    <property type="match status" value="1"/>
</dbReference>
<dbReference type="InterPro" id="IPR049513">
    <property type="entry name" value="TetR_C_40"/>
</dbReference>
<feature type="region of interest" description="Disordered" evidence="5">
    <location>
        <begin position="1"/>
        <end position="42"/>
    </location>
</feature>
<dbReference type="Pfam" id="PF21306">
    <property type="entry name" value="TetR_C_40"/>
    <property type="match status" value="1"/>
</dbReference>
<keyword evidence="3" id="KW-0804">Transcription</keyword>
<feature type="domain" description="HTH tetR-type" evidence="6">
    <location>
        <begin position="45"/>
        <end position="105"/>
    </location>
</feature>
<dbReference type="AlphaFoldDB" id="A0A916IYW7"/>
<evidence type="ECO:0000256" key="2">
    <source>
        <dbReference type="ARBA" id="ARBA00023125"/>
    </source>
</evidence>
<organism evidence="7 8">
    <name type="scientific">Cupriavidus yeoncheonensis</name>
    <dbReference type="NCBI Taxonomy" id="1462994"/>
    <lineage>
        <taxon>Bacteria</taxon>
        <taxon>Pseudomonadati</taxon>
        <taxon>Pseudomonadota</taxon>
        <taxon>Betaproteobacteria</taxon>
        <taxon>Burkholderiales</taxon>
        <taxon>Burkholderiaceae</taxon>
        <taxon>Cupriavidus</taxon>
    </lineage>
</organism>
<gene>
    <name evidence="7" type="ORF">LMG31506_05285</name>
</gene>
<dbReference type="EMBL" id="CAJPUY010000024">
    <property type="protein sequence ID" value="CAG2155107.1"/>
    <property type="molecule type" value="Genomic_DNA"/>
</dbReference>
<evidence type="ECO:0000313" key="8">
    <source>
        <dbReference type="Proteomes" id="UP000672934"/>
    </source>
</evidence>
<evidence type="ECO:0000259" key="6">
    <source>
        <dbReference type="PROSITE" id="PS50977"/>
    </source>
</evidence>
<evidence type="ECO:0000256" key="1">
    <source>
        <dbReference type="ARBA" id="ARBA00023015"/>
    </source>
</evidence>
<evidence type="ECO:0000256" key="3">
    <source>
        <dbReference type="ARBA" id="ARBA00023163"/>
    </source>
</evidence>
<feature type="compositionally biased region" description="Basic and acidic residues" evidence="5">
    <location>
        <begin position="10"/>
        <end position="21"/>
    </location>
</feature>
<keyword evidence="8" id="KW-1185">Reference proteome</keyword>
<dbReference type="PROSITE" id="PS50977">
    <property type="entry name" value="HTH_TETR_2"/>
    <property type="match status" value="1"/>
</dbReference>
<dbReference type="PANTHER" id="PTHR30055:SF234">
    <property type="entry name" value="HTH-TYPE TRANSCRIPTIONAL REGULATOR BETI"/>
    <property type="match status" value="1"/>
</dbReference>
<comment type="caution">
    <text evidence="7">The sequence shown here is derived from an EMBL/GenBank/DDBJ whole genome shotgun (WGS) entry which is preliminary data.</text>
</comment>
<evidence type="ECO:0000256" key="4">
    <source>
        <dbReference type="PROSITE-ProRule" id="PRU00335"/>
    </source>
</evidence>
<dbReference type="Gene3D" id="1.10.357.10">
    <property type="entry name" value="Tetracycline Repressor, domain 2"/>
    <property type="match status" value="1"/>
</dbReference>